<keyword evidence="2" id="KW-0812">Transmembrane</keyword>
<evidence type="ECO:0000259" key="9">
    <source>
        <dbReference type="PROSITE" id="PS51292"/>
    </source>
</evidence>
<evidence type="ECO:0000256" key="1">
    <source>
        <dbReference type="ARBA" id="ARBA00004141"/>
    </source>
</evidence>
<evidence type="ECO:0000256" key="3">
    <source>
        <dbReference type="ARBA" id="ARBA00022723"/>
    </source>
</evidence>
<dbReference type="GO" id="GO:0016020">
    <property type="term" value="C:membrane"/>
    <property type="evidence" value="ECO:0007669"/>
    <property type="project" value="UniProtKB-SubCell"/>
</dbReference>
<feature type="region of interest" description="Disordered" evidence="8">
    <location>
        <begin position="1"/>
        <end position="43"/>
    </location>
</feature>
<dbReference type="PROSITE" id="PS51292">
    <property type="entry name" value="ZF_RING_CH"/>
    <property type="match status" value="1"/>
</dbReference>
<evidence type="ECO:0000256" key="4">
    <source>
        <dbReference type="ARBA" id="ARBA00022771"/>
    </source>
</evidence>
<protein>
    <recommendedName>
        <fullName evidence="9">RING-CH-type domain-containing protein</fullName>
    </recommendedName>
</protein>
<feature type="domain" description="RING-CH-type" evidence="9">
    <location>
        <begin position="63"/>
        <end position="136"/>
    </location>
</feature>
<dbReference type="Gene3D" id="3.30.40.10">
    <property type="entry name" value="Zinc/RING finger domain, C3HC4 (zinc finger)"/>
    <property type="match status" value="1"/>
</dbReference>
<accession>A0A370U304</accession>
<dbReference type="GeneID" id="43594986"/>
<dbReference type="AlphaFoldDB" id="A0A370U304"/>
<gene>
    <name evidence="10" type="ORF">BP5553_02137</name>
</gene>
<feature type="compositionally biased region" description="Polar residues" evidence="8">
    <location>
        <begin position="20"/>
        <end position="42"/>
    </location>
</feature>
<dbReference type="SMART" id="SM00744">
    <property type="entry name" value="RINGv"/>
    <property type="match status" value="1"/>
</dbReference>
<keyword evidence="4" id="KW-0863">Zinc-finger</keyword>
<dbReference type="EMBL" id="NPIC01000001">
    <property type="protein sequence ID" value="RDL42158.1"/>
    <property type="molecule type" value="Genomic_DNA"/>
</dbReference>
<dbReference type="RefSeq" id="XP_031874814.1">
    <property type="nucleotide sequence ID" value="XM_032010760.1"/>
</dbReference>
<keyword evidence="7" id="KW-0472">Membrane</keyword>
<evidence type="ECO:0000313" key="10">
    <source>
        <dbReference type="EMBL" id="RDL42158.1"/>
    </source>
</evidence>
<reference evidence="10 11" key="1">
    <citation type="journal article" date="2018" name="IMA Fungus">
        <title>IMA Genome-F 9: Draft genome sequence of Annulohypoxylon stygium, Aspergillus mulundensis, Berkeleyomyces basicola (syn. Thielaviopsis basicola), Ceratocystis smalleyi, two Cercospora beticola strains, Coleophoma cylindrospora, Fusarium fracticaudum, Phialophora cf. hyalina, and Morchella septimelata.</title>
        <authorList>
            <person name="Wingfield B.D."/>
            <person name="Bills G.F."/>
            <person name="Dong Y."/>
            <person name="Huang W."/>
            <person name="Nel W.J."/>
            <person name="Swalarsk-Parry B.S."/>
            <person name="Vaghefi N."/>
            <person name="Wilken P.M."/>
            <person name="An Z."/>
            <person name="de Beer Z.W."/>
            <person name="De Vos L."/>
            <person name="Chen L."/>
            <person name="Duong T.A."/>
            <person name="Gao Y."/>
            <person name="Hammerbacher A."/>
            <person name="Kikkert J.R."/>
            <person name="Li Y."/>
            <person name="Li H."/>
            <person name="Li K."/>
            <person name="Li Q."/>
            <person name="Liu X."/>
            <person name="Ma X."/>
            <person name="Naidoo K."/>
            <person name="Pethybridge S.J."/>
            <person name="Sun J."/>
            <person name="Steenkamp E.T."/>
            <person name="van der Nest M.A."/>
            <person name="van Wyk S."/>
            <person name="Wingfield M.J."/>
            <person name="Xiong C."/>
            <person name="Yue Q."/>
            <person name="Zhang X."/>
        </authorList>
    </citation>
    <scope>NUCLEOTIDE SEQUENCE [LARGE SCALE GENOMIC DNA]</scope>
    <source>
        <strain evidence="10 11">BP 5553</strain>
    </source>
</reference>
<dbReference type="SUPFAM" id="SSF57850">
    <property type="entry name" value="RING/U-box"/>
    <property type="match status" value="1"/>
</dbReference>
<dbReference type="PANTHER" id="PTHR46283">
    <property type="entry name" value="E3 UBIQUITIN-PROTEIN LIGASE MARCH5"/>
    <property type="match status" value="1"/>
</dbReference>
<organism evidence="10 11">
    <name type="scientific">Venustampulla echinocandica</name>
    <dbReference type="NCBI Taxonomy" id="2656787"/>
    <lineage>
        <taxon>Eukaryota</taxon>
        <taxon>Fungi</taxon>
        <taxon>Dikarya</taxon>
        <taxon>Ascomycota</taxon>
        <taxon>Pezizomycotina</taxon>
        <taxon>Leotiomycetes</taxon>
        <taxon>Helotiales</taxon>
        <taxon>Pleuroascaceae</taxon>
        <taxon>Venustampulla</taxon>
    </lineage>
</organism>
<dbReference type="GO" id="GO:0008270">
    <property type="term" value="F:zinc ion binding"/>
    <property type="evidence" value="ECO:0007669"/>
    <property type="project" value="UniProtKB-KW"/>
</dbReference>
<proteinExistence type="predicted"/>
<feature type="compositionally biased region" description="Low complexity" evidence="8">
    <location>
        <begin position="367"/>
        <end position="378"/>
    </location>
</feature>
<evidence type="ECO:0000256" key="7">
    <source>
        <dbReference type="ARBA" id="ARBA00023136"/>
    </source>
</evidence>
<feature type="region of interest" description="Disordered" evidence="8">
    <location>
        <begin position="367"/>
        <end position="396"/>
    </location>
</feature>
<dbReference type="InterPro" id="IPR013083">
    <property type="entry name" value="Znf_RING/FYVE/PHD"/>
</dbReference>
<dbReference type="OrthoDB" id="5817083at2759"/>
<evidence type="ECO:0000256" key="5">
    <source>
        <dbReference type="ARBA" id="ARBA00022833"/>
    </source>
</evidence>
<name>A0A370U304_9HELO</name>
<comment type="subcellular location">
    <subcellularLocation>
        <location evidence="1">Membrane</location>
        <topology evidence="1">Multi-pass membrane protein</topology>
    </subcellularLocation>
</comment>
<keyword evidence="3" id="KW-0479">Metal-binding</keyword>
<evidence type="ECO:0000313" key="11">
    <source>
        <dbReference type="Proteomes" id="UP000254866"/>
    </source>
</evidence>
<keyword evidence="6" id="KW-1133">Transmembrane helix</keyword>
<evidence type="ECO:0000256" key="6">
    <source>
        <dbReference type="ARBA" id="ARBA00022989"/>
    </source>
</evidence>
<dbReference type="Proteomes" id="UP000254866">
    <property type="component" value="Unassembled WGS sequence"/>
</dbReference>
<sequence>MASLPPSEQNSGRRGDGRQANPQPSTPTTIPGSSRPDQSLGTETVLLNDPRAGVSSLDNPPPGAQLDIRRCWICQGDETEEAPGTSIWRKPCPCSLVAHDECLLEWIADAEAPKPGELASPHQIVCPQCKAEIKIERPQDLVVTMFDRAQTLATACILPTALSGIVGCCYSGLVVYGFNIIHIVFGPEDASRLLASMRGTQYTHRTSLMQWLDTLISNTDPFLPGLGAISNWKAWLTLPLIGPGLVLLRTKMADYTFPLLMPLYFLNHSHQNIYDWPPSPGLTFATIPYLRTAYSELYRYAFADLEKKWDMAVQRKPREGETAEQIARNADNEEGRAIFELEIVQEIEEERFPPARVAGNDARNEGQAAGIEQGQAGNAHEDVAAEGPQGGQARNNEGWEFRQDISTAHIATTVMGALFFPAISSLMGDLLYRLLPAKSVGRGIGVRLAGRGLLKEKWGRTVIGGCLFVVLKDVVTLYCKWKKARDFGKRRVLDYVGPPRIR</sequence>
<evidence type="ECO:0000256" key="2">
    <source>
        <dbReference type="ARBA" id="ARBA00022692"/>
    </source>
</evidence>
<keyword evidence="11" id="KW-1185">Reference proteome</keyword>
<dbReference type="STRING" id="2656787.A0A370U304"/>
<comment type="caution">
    <text evidence="10">The sequence shown here is derived from an EMBL/GenBank/DDBJ whole genome shotgun (WGS) entry which is preliminary data.</text>
</comment>
<evidence type="ECO:0000256" key="8">
    <source>
        <dbReference type="SAM" id="MobiDB-lite"/>
    </source>
</evidence>
<dbReference type="InterPro" id="IPR011016">
    <property type="entry name" value="Znf_RING-CH"/>
</dbReference>
<keyword evidence="5" id="KW-0862">Zinc</keyword>
<feature type="compositionally biased region" description="Polar residues" evidence="8">
    <location>
        <begin position="1"/>
        <end position="10"/>
    </location>
</feature>